<dbReference type="Proteomes" id="UP000695000">
    <property type="component" value="Unplaced"/>
</dbReference>
<dbReference type="InterPro" id="IPR008979">
    <property type="entry name" value="Galactose-bd-like_sf"/>
</dbReference>
<dbReference type="InterPro" id="IPR039752">
    <property type="entry name" value="F-box_only"/>
</dbReference>
<dbReference type="SMART" id="SM01198">
    <property type="entry name" value="FBA"/>
    <property type="match status" value="1"/>
</dbReference>
<dbReference type="SUPFAM" id="SSF81383">
    <property type="entry name" value="F-box domain"/>
    <property type="match status" value="1"/>
</dbReference>
<evidence type="ECO:0000313" key="5">
    <source>
        <dbReference type="RefSeq" id="XP_017784556.1"/>
    </source>
</evidence>
<dbReference type="Gene3D" id="1.20.1280.50">
    <property type="match status" value="1"/>
</dbReference>
<dbReference type="InterPro" id="IPR001810">
    <property type="entry name" value="F-box_dom"/>
</dbReference>
<dbReference type="SMART" id="SM00256">
    <property type="entry name" value="FBOX"/>
    <property type="match status" value="1"/>
</dbReference>
<sequence length="299" mass="34672">MGLVNSAASTQQPVNPETPITKHNIVQPEMEDDIALNGYKLLQYYMPEEILIQILSFVPTKDLLKCSEVCVNWNKWIKSDIVWILKFKREKKQKPKKVPWFVYYAALGLDFFDNNFIKNGNGQDIYENWKINKKFSNHWIIENPPVGCDPLPLDIDDFNGHQSCFVTSFEKCNKEQVIKISNPMLKQILNDFKPHIYVSEWVCGRYDCGCTYSMTIKLVTDDGSVHKNEIVKYTIQQWSNPAWKKLETTVKNYPKNIAKIIFEHEGKDSLFWAGHYGSKMAGAVVKILFDTIQDQKQCS</sequence>
<dbReference type="PANTHER" id="PTHR12125">
    <property type="entry name" value="F-BOX ONLY PROTEIN 6-LIKE PROTEIN"/>
    <property type="match status" value="1"/>
</dbReference>
<name>A0ABM1NCK6_NICVS</name>
<evidence type="ECO:0000259" key="2">
    <source>
        <dbReference type="PROSITE" id="PS50181"/>
    </source>
</evidence>
<feature type="domain" description="F-box" evidence="2">
    <location>
        <begin position="40"/>
        <end position="86"/>
    </location>
</feature>
<dbReference type="Pfam" id="PF00646">
    <property type="entry name" value="F-box"/>
    <property type="match status" value="1"/>
</dbReference>
<organism evidence="4 5">
    <name type="scientific">Nicrophorus vespilloides</name>
    <name type="common">Boreal carrion beetle</name>
    <dbReference type="NCBI Taxonomy" id="110193"/>
    <lineage>
        <taxon>Eukaryota</taxon>
        <taxon>Metazoa</taxon>
        <taxon>Ecdysozoa</taxon>
        <taxon>Arthropoda</taxon>
        <taxon>Hexapoda</taxon>
        <taxon>Insecta</taxon>
        <taxon>Pterygota</taxon>
        <taxon>Neoptera</taxon>
        <taxon>Endopterygota</taxon>
        <taxon>Coleoptera</taxon>
        <taxon>Polyphaga</taxon>
        <taxon>Staphyliniformia</taxon>
        <taxon>Silphidae</taxon>
        <taxon>Nicrophorinae</taxon>
        <taxon>Nicrophorus</taxon>
    </lineage>
</organism>
<dbReference type="GeneID" id="108568135"/>
<feature type="region of interest" description="Disordered" evidence="1">
    <location>
        <begin position="1"/>
        <end position="22"/>
    </location>
</feature>
<feature type="domain" description="FBA" evidence="3">
    <location>
        <begin position="101"/>
        <end position="289"/>
    </location>
</feature>
<dbReference type="RefSeq" id="XP_017784556.1">
    <property type="nucleotide sequence ID" value="XM_017929067.1"/>
</dbReference>
<gene>
    <name evidence="5" type="primary">LOC108568135</name>
</gene>
<feature type="compositionally biased region" description="Polar residues" evidence="1">
    <location>
        <begin position="1"/>
        <end position="15"/>
    </location>
</feature>
<dbReference type="InterPro" id="IPR007397">
    <property type="entry name" value="F-box-assoc_dom"/>
</dbReference>
<protein>
    <submittedName>
        <fullName evidence="5">F-box only protein 6-like</fullName>
    </submittedName>
</protein>
<dbReference type="CDD" id="cd09917">
    <property type="entry name" value="F-box_SF"/>
    <property type="match status" value="1"/>
</dbReference>
<accession>A0ABM1NCK6</accession>
<dbReference type="Pfam" id="PF04300">
    <property type="entry name" value="FBA"/>
    <property type="match status" value="1"/>
</dbReference>
<dbReference type="Gene3D" id="2.60.120.260">
    <property type="entry name" value="Galactose-binding domain-like"/>
    <property type="match status" value="1"/>
</dbReference>
<dbReference type="PANTHER" id="PTHR12125:SF5">
    <property type="entry name" value="F-BOX DOMAIN-CONTAINING PROTEIN"/>
    <property type="match status" value="1"/>
</dbReference>
<evidence type="ECO:0000256" key="1">
    <source>
        <dbReference type="SAM" id="MobiDB-lite"/>
    </source>
</evidence>
<dbReference type="SUPFAM" id="SSF49785">
    <property type="entry name" value="Galactose-binding domain-like"/>
    <property type="match status" value="1"/>
</dbReference>
<proteinExistence type="predicted"/>
<keyword evidence="4" id="KW-1185">Reference proteome</keyword>
<dbReference type="PROSITE" id="PS50181">
    <property type="entry name" value="FBOX"/>
    <property type="match status" value="1"/>
</dbReference>
<dbReference type="PROSITE" id="PS51114">
    <property type="entry name" value="FBA"/>
    <property type="match status" value="1"/>
</dbReference>
<dbReference type="InterPro" id="IPR036047">
    <property type="entry name" value="F-box-like_dom_sf"/>
</dbReference>
<evidence type="ECO:0000313" key="4">
    <source>
        <dbReference type="Proteomes" id="UP000695000"/>
    </source>
</evidence>
<reference evidence="5" key="1">
    <citation type="submission" date="2025-08" db="UniProtKB">
        <authorList>
            <consortium name="RefSeq"/>
        </authorList>
    </citation>
    <scope>IDENTIFICATION</scope>
    <source>
        <tissue evidence="5">Whole Larva</tissue>
    </source>
</reference>
<evidence type="ECO:0000259" key="3">
    <source>
        <dbReference type="PROSITE" id="PS51114"/>
    </source>
</evidence>